<dbReference type="AlphaFoldDB" id="A0A9X3IYS8"/>
<dbReference type="GO" id="GO:0000976">
    <property type="term" value="F:transcription cis-regulatory region binding"/>
    <property type="evidence" value="ECO:0007669"/>
    <property type="project" value="TreeGrafter"/>
</dbReference>
<dbReference type="InterPro" id="IPR009057">
    <property type="entry name" value="Homeodomain-like_sf"/>
</dbReference>
<dbReference type="InterPro" id="IPR050109">
    <property type="entry name" value="HTH-type_TetR-like_transc_reg"/>
</dbReference>
<dbReference type="InterPro" id="IPR001647">
    <property type="entry name" value="HTH_TetR"/>
</dbReference>
<dbReference type="PRINTS" id="PR00455">
    <property type="entry name" value="HTHTETR"/>
</dbReference>
<protein>
    <submittedName>
        <fullName evidence="4">TetR/AcrR family transcriptional regulator</fullName>
    </submittedName>
</protein>
<dbReference type="RefSeq" id="WP_267772577.1">
    <property type="nucleotide sequence ID" value="NZ_JAPNKE010000002.1"/>
</dbReference>
<dbReference type="GO" id="GO:0003700">
    <property type="term" value="F:DNA-binding transcription factor activity"/>
    <property type="evidence" value="ECO:0007669"/>
    <property type="project" value="TreeGrafter"/>
</dbReference>
<dbReference type="Proteomes" id="UP001150924">
    <property type="component" value="Unassembled WGS sequence"/>
</dbReference>
<dbReference type="Pfam" id="PF00440">
    <property type="entry name" value="TetR_N"/>
    <property type="match status" value="1"/>
</dbReference>
<gene>
    <name evidence="4" type="ORF">OV079_30690</name>
</gene>
<evidence type="ECO:0000259" key="3">
    <source>
        <dbReference type="PROSITE" id="PS50977"/>
    </source>
</evidence>
<reference evidence="4" key="1">
    <citation type="submission" date="2022-11" db="EMBL/GenBank/DDBJ databases">
        <title>Minimal conservation of predation-associated metabolite biosynthetic gene clusters underscores biosynthetic potential of Myxococcota including descriptions for ten novel species: Archangium lansinium sp. nov., Myxococcus landrumus sp. nov., Nannocystis bai.</title>
        <authorList>
            <person name="Ahearne A."/>
            <person name="Stevens C."/>
            <person name="Phillips K."/>
        </authorList>
    </citation>
    <scope>NUCLEOTIDE SEQUENCE</scope>
    <source>
        <strain evidence="4">Na p29</strain>
    </source>
</reference>
<feature type="domain" description="HTH tetR-type" evidence="3">
    <location>
        <begin position="9"/>
        <end position="69"/>
    </location>
</feature>
<dbReference type="PROSITE" id="PS01081">
    <property type="entry name" value="HTH_TETR_1"/>
    <property type="match status" value="1"/>
</dbReference>
<organism evidence="4 5">
    <name type="scientific">Nannocystis pusilla</name>
    <dbReference type="NCBI Taxonomy" id="889268"/>
    <lineage>
        <taxon>Bacteria</taxon>
        <taxon>Pseudomonadati</taxon>
        <taxon>Myxococcota</taxon>
        <taxon>Polyangia</taxon>
        <taxon>Nannocystales</taxon>
        <taxon>Nannocystaceae</taxon>
        <taxon>Nannocystis</taxon>
    </lineage>
</organism>
<dbReference type="InterPro" id="IPR023772">
    <property type="entry name" value="DNA-bd_HTH_TetR-type_CS"/>
</dbReference>
<dbReference type="EMBL" id="JAPNKE010000002">
    <property type="protein sequence ID" value="MCY1009852.1"/>
    <property type="molecule type" value="Genomic_DNA"/>
</dbReference>
<evidence type="ECO:0000256" key="2">
    <source>
        <dbReference type="PROSITE-ProRule" id="PRU00335"/>
    </source>
</evidence>
<name>A0A9X3IYS8_9BACT</name>
<accession>A0A9X3IYS8</accession>
<dbReference type="PROSITE" id="PS50977">
    <property type="entry name" value="HTH_TETR_2"/>
    <property type="match status" value="1"/>
</dbReference>
<comment type="caution">
    <text evidence="4">The sequence shown here is derived from an EMBL/GenBank/DDBJ whole genome shotgun (WGS) entry which is preliminary data.</text>
</comment>
<keyword evidence="1 2" id="KW-0238">DNA-binding</keyword>
<dbReference type="PANTHER" id="PTHR30055:SF226">
    <property type="entry name" value="HTH-TYPE TRANSCRIPTIONAL REGULATOR PKSA"/>
    <property type="match status" value="1"/>
</dbReference>
<keyword evidence="5" id="KW-1185">Reference proteome</keyword>
<sequence>MAERPQDSANRADRILDAAGVLLSRLGYRKVTIEDVAKQADVGKGTVYLHWKSKEALFTALVMRASIELTEELLAQVRADPFEVLPHRFVRSSFLAAVRRPVMFALLTGDTELLGKLSQGPLRQIKLQSGAHYSRMMIARGLLRGDIPHVDYTMRASILGFYLLEHLDREATNFAAEAKADAIAHVVRHGFEPAGVPDPSKVADAAAELAALLEGFISRARAWIYEGRAP</sequence>
<proteinExistence type="predicted"/>
<dbReference type="Gene3D" id="1.10.357.10">
    <property type="entry name" value="Tetracycline Repressor, domain 2"/>
    <property type="match status" value="1"/>
</dbReference>
<evidence type="ECO:0000256" key="1">
    <source>
        <dbReference type="ARBA" id="ARBA00023125"/>
    </source>
</evidence>
<dbReference type="PANTHER" id="PTHR30055">
    <property type="entry name" value="HTH-TYPE TRANSCRIPTIONAL REGULATOR RUTR"/>
    <property type="match status" value="1"/>
</dbReference>
<evidence type="ECO:0000313" key="5">
    <source>
        <dbReference type="Proteomes" id="UP001150924"/>
    </source>
</evidence>
<dbReference type="SUPFAM" id="SSF46689">
    <property type="entry name" value="Homeodomain-like"/>
    <property type="match status" value="1"/>
</dbReference>
<feature type="DNA-binding region" description="H-T-H motif" evidence="2">
    <location>
        <begin position="32"/>
        <end position="51"/>
    </location>
</feature>
<evidence type="ECO:0000313" key="4">
    <source>
        <dbReference type="EMBL" id="MCY1009852.1"/>
    </source>
</evidence>